<accession>A0A2G2WUL1</accession>
<dbReference type="InterPro" id="IPR011707">
    <property type="entry name" value="Cu-oxidase-like_N"/>
</dbReference>
<comment type="caution">
    <text evidence="3">The sequence shown here is derived from an EMBL/GenBank/DDBJ whole genome shotgun (WGS) entry which is preliminary data.</text>
</comment>
<feature type="domain" description="Plastocyanin-like" evidence="2">
    <location>
        <begin position="6"/>
        <end position="43"/>
    </location>
</feature>
<dbReference type="EMBL" id="MLFT02000005">
    <property type="protein sequence ID" value="PHT48927.1"/>
    <property type="molecule type" value="Genomic_DNA"/>
</dbReference>
<dbReference type="OrthoDB" id="2121828at2759"/>
<comment type="similarity">
    <text evidence="1">Belongs to the multicopper oxidase family.</text>
</comment>
<organism evidence="3 4">
    <name type="scientific">Capsicum baccatum</name>
    <name type="common">Peruvian pepper</name>
    <dbReference type="NCBI Taxonomy" id="33114"/>
    <lineage>
        <taxon>Eukaryota</taxon>
        <taxon>Viridiplantae</taxon>
        <taxon>Streptophyta</taxon>
        <taxon>Embryophyta</taxon>
        <taxon>Tracheophyta</taxon>
        <taxon>Spermatophyta</taxon>
        <taxon>Magnoliopsida</taxon>
        <taxon>eudicotyledons</taxon>
        <taxon>Gunneridae</taxon>
        <taxon>Pentapetalae</taxon>
        <taxon>asterids</taxon>
        <taxon>lamiids</taxon>
        <taxon>Solanales</taxon>
        <taxon>Solanaceae</taxon>
        <taxon>Solanoideae</taxon>
        <taxon>Capsiceae</taxon>
        <taxon>Capsicum</taxon>
    </lineage>
</organism>
<keyword evidence="4" id="KW-1185">Reference proteome</keyword>
<gene>
    <name evidence="3" type="ORF">CQW23_13135</name>
</gene>
<dbReference type="AlphaFoldDB" id="A0A2G2WUL1"/>
<evidence type="ECO:0000259" key="2">
    <source>
        <dbReference type="Pfam" id="PF07732"/>
    </source>
</evidence>
<dbReference type="Proteomes" id="UP000224567">
    <property type="component" value="Unassembled WGS sequence"/>
</dbReference>
<dbReference type="Gene3D" id="2.60.40.420">
    <property type="entry name" value="Cupredoxins - blue copper proteins"/>
    <property type="match status" value="1"/>
</dbReference>
<protein>
    <recommendedName>
        <fullName evidence="2">Plastocyanin-like domain-containing protein</fullName>
    </recommendedName>
</protein>
<dbReference type="SUPFAM" id="SSF49503">
    <property type="entry name" value="Cupredoxins"/>
    <property type="match status" value="1"/>
</dbReference>
<dbReference type="InterPro" id="IPR008972">
    <property type="entry name" value="Cupredoxin"/>
</dbReference>
<evidence type="ECO:0000313" key="4">
    <source>
        <dbReference type="Proteomes" id="UP000224567"/>
    </source>
</evidence>
<name>A0A2G2WUL1_CAPBA</name>
<dbReference type="GO" id="GO:0005507">
    <property type="term" value="F:copper ion binding"/>
    <property type="evidence" value="ECO:0007669"/>
    <property type="project" value="InterPro"/>
</dbReference>
<proteinExistence type="inferred from homology"/>
<reference evidence="3 4" key="1">
    <citation type="journal article" date="2017" name="Genome Biol.">
        <title>New reference genome sequences of hot pepper reveal the massive evolution of plant disease-resistance genes by retroduplication.</title>
        <authorList>
            <person name="Kim S."/>
            <person name="Park J."/>
            <person name="Yeom S.I."/>
            <person name="Kim Y.M."/>
            <person name="Seo E."/>
            <person name="Kim K.T."/>
            <person name="Kim M.S."/>
            <person name="Lee J.M."/>
            <person name="Cheong K."/>
            <person name="Shin H.S."/>
            <person name="Kim S.B."/>
            <person name="Han K."/>
            <person name="Lee J."/>
            <person name="Park M."/>
            <person name="Lee H.A."/>
            <person name="Lee H.Y."/>
            <person name="Lee Y."/>
            <person name="Oh S."/>
            <person name="Lee J.H."/>
            <person name="Choi E."/>
            <person name="Choi E."/>
            <person name="Lee S.E."/>
            <person name="Jeon J."/>
            <person name="Kim H."/>
            <person name="Choi G."/>
            <person name="Song H."/>
            <person name="Lee J."/>
            <person name="Lee S.C."/>
            <person name="Kwon J.K."/>
            <person name="Lee H.Y."/>
            <person name="Koo N."/>
            <person name="Hong Y."/>
            <person name="Kim R.W."/>
            <person name="Kang W.H."/>
            <person name="Huh J.H."/>
            <person name="Kang B.C."/>
            <person name="Yang T.J."/>
            <person name="Lee Y.H."/>
            <person name="Bennetzen J.L."/>
            <person name="Choi D."/>
        </authorList>
    </citation>
    <scope>NUCLEOTIDE SEQUENCE [LARGE SCALE GENOMIC DNA]</scope>
    <source>
        <strain evidence="4">cv. PBC81</strain>
    </source>
</reference>
<evidence type="ECO:0000256" key="1">
    <source>
        <dbReference type="ARBA" id="ARBA00010609"/>
    </source>
</evidence>
<dbReference type="Pfam" id="PF07732">
    <property type="entry name" value="Cu-oxidase_3"/>
    <property type="match status" value="1"/>
</dbReference>
<dbReference type="STRING" id="33114.A0A2G2WUL1"/>
<evidence type="ECO:0000313" key="3">
    <source>
        <dbReference type="EMBL" id="PHT48927.1"/>
    </source>
</evidence>
<reference evidence="4" key="2">
    <citation type="journal article" date="2017" name="J. Anim. Genet.">
        <title>Multiple reference genome sequences of hot pepper reveal the massive evolution of plant disease resistance genes by retroduplication.</title>
        <authorList>
            <person name="Kim S."/>
            <person name="Park J."/>
            <person name="Yeom S.-I."/>
            <person name="Kim Y.-M."/>
            <person name="Seo E."/>
            <person name="Kim K.-T."/>
            <person name="Kim M.-S."/>
            <person name="Lee J.M."/>
            <person name="Cheong K."/>
            <person name="Shin H.-S."/>
            <person name="Kim S.-B."/>
            <person name="Han K."/>
            <person name="Lee J."/>
            <person name="Park M."/>
            <person name="Lee H.-A."/>
            <person name="Lee H.-Y."/>
            <person name="Lee Y."/>
            <person name="Oh S."/>
            <person name="Lee J.H."/>
            <person name="Choi E."/>
            <person name="Choi E."/>
            <person name="Lee S.E."/>
            <person name="Jeon J."/>
            <person name="Kim H."/>
            <person name="Choi G."/>
            <person name="Song H."/>
            <person name="Lee J."/>
            <person name="Lee S.-C."/>
            <person name="Kwon J.-K."/>
            <person name="Lee H.-Y."/>
            <person name="Koo N."/>
            <person name="Hong Y."/>
            <person name="Kim R.W."/>
            <person name="Kang W.-H."/>
            <person name="Huh J.H."/>
            <person name="Kang B.-C."/>
            <person name="Yang T.-J."/>
            <person name="Lee Y.-H."/>
            <person name="Bennetzen J.L."/>
            <person name="Choi D."/>
        </authorList>
    </citation>
    <scope>NUCLEOTIDE SEQUENCE [LARGE SCALE GENOMIC DNA]</scope>
    <source>
        <strain evidence="4">cv. PBC81</strain>
    </source>
</reference>
<sequence length="136" mass="14910">MIYMLQVITINGKFPGPLINATTNDVVIVNVLNNMNESLLITWWNLTGGAARPNPQGTFNVSNITLAQTFILHGSKGEINGLSRYLVNNVSYLKPQTPLKLADLFANGSGVYQLDQFPTHSMNVECLLSLESTRDG</sequence>